<gene>
    <name evidence="2" type="ORF">L195_g052132</name>
    <name evidence="1" type="ORF">L195_g058479</name>
</gene>
<dbReference type="AlphaFoldDB" id="A0A2K3K3G0"/>
<reference evidence="2 3" key="2">
    <citation type="journal article" date="2017" name="Front. Plant Sci.">
        <title>Gene Classification and Mining of Molecular Markers Useful in Red Clover (Trifolium pratense) Breeding.</title>
        <authorList>
            <person name="Istvanek J."/>
            <person name="Dluhosova J."/>
            <person name="Dluhos P."/>
            <person name="Patkova L."/>
            <person name="Nedelnik J."/>
            <person name="Repkova J."/>
        </authorList>
    </citation>
    <scope>NUCLEOTIDE SEQUENCE [LARGE SCALE GENOMIC DNA]</scope>
    <source>
        <strain evidence="3">cv. Tatra</strain>
        <tissue evidence="2">Young leaves</tissue>
    </source>
</reference>
<evidence type="ECO:0000313" key="1">
    <source>
        <dbReference type="EMBL" id="PNX57004.1"/>
    </source>
</evidence>
<dbReference type="PROSITE" id="PS00213">
    <property type="entry name" value="LIPOCALIN"/>
    <property type="match status" value="1"/>
</dbReference>
<dbReference type="Gene3D" id="2.40.128.20">
    <property type="match status" value="1"/>
</dbReference>
<reference evidence="2 3" key="1">
    <citation type="journal article" date="2014" name="Am. J. Bot.">
        <title>Genome assembly and annotation for red clover (Trifolium pratense; Fabaceae).</title>
        <authorList>
            <person name="Istvanek J."/>
            <person name="Jaros M."/>
            <person name="Krenek A."/>
            <person name="Repkova J."/>
        </authorList>
    </citation>
    <scope>NUCLEOTIDE SEQUENCE [LARGE SCALE GENOMIC DNA]</scope>
    <source>
        <strain evidence="3">cv. Tatra</strain>
        <tissue evidence="2">Young leaves</tissue>
    </source>
</reference>
<comment type="caution">
    <text evidence="2">The sequence shown here is derived from an EMBL/GenBank/DDBJ whole genome shotgun (WGS) entry which is preliminary data.</text>
</comment>
<dbReference type="InterPro" id="IPR022272">
    <property type="entry name" value="Lipocalin_CS"/>
</dbReference>
<evidence type="ECO:0000313" key="2">
    <source>
        <dbReference type="EMBL" id="PNX60823.1"/>
    </source>
</evidence>
<dbReference type="InterPro" id="IPR012674">
    <property type="entry name" value="Calycin"/>
</dbReference>
<evidence type="ECO:0000313" key="3">
    <source>
        <dbReference type="Proteomes" id="UP000236291"/>
    </source>
</evidence>
<dbReference type="EMBL" id="ASHM01083703">
    <property type="protein sequence ID" value="PNX60823.1"/>
    <property type="molecule type" value="Genomic_DNA"/>
</dbReference>
<name>A0A2K3K3G0_TRIPR</name>
<keyword evidence="2" id="KW-0449">Lipoprotein</keyword>
<sequence>RYFVFTLYFFHQQSIAADLSSSHQQNICQLASASESAVNSPFENESNEKSENLMMMRGMTAKNFDPIRYSGRWFEVASLKRGFAGQGQEDCHCTQAGEC</sequence>
<protein>
    <submittedName>
        <fullName evidence="2">Apolipoprotein d</fullName>
    </submittedName>
</protein>
<dbReference type="Proteomes" id="UP000236291">
    <property type="component" value="Unassembled WGS sequence"/>
</dbReference>
<dbReference type="STRING" id="57577.A0A2K3K3G0"/>
<organism evidence="2 3">
    <name type="scientific">Trifolium pratense</name>
    <name type="common">Red clover</name>
    <dbReference type="NCBI Taxonomy" id="57577"/>
    <lineage>
        <taxon>Eukaryota</taxon>
        <taxon>Viridiplantae</taxon>
        <taxon>Streptophyta</taxon>
        <taxon>Embryophyta</taxon>
        <taxon>Tracheophyta</taxon>
        <taxon>Spermatophyta</taxon>
        <taxon>Magnoliopsida</taxon>
        <taxon>eudicotyledons</taxon>
        <taxon>Gunneridae</taxon>
        <taxon>Pentapetalae</taxon>
        <taxon>rosids</taxon>
        <taxon>fabids</taxon>
        <taxon>Fabales</taxon>
        <taxon>Fabaceae</taxon>
        <taxon>Papilionoideae</taxon>
        <taxon>50 kb inversion clade</taxon>
        <taxon>NPAAA clade</taxon>
        <taxon>Hologalegina</taxon>
        <taxon>IRL clade</taxon>
        <taxon>Trifolieae</taxon>
        <taxon>Trifolium</taxon>
    </lineage>
</organism>
<proteinExistence type="predicted"/>
<dbReference type="EMBL" id="ASHM01121775">
    <property type="protein sequence ID" value="PNX57004.1"/>
    <property type="molecule type" value="Genomic_DNA"/>
</dbReference>
<accession>A0A2K3K3G0</accession>
<feature type="non-terminal residue" evidence="2">
    <location>
        <position position="1"/>
    </location>
</feature>
<dbReference type="ExpressionAtlas" id="A0A2K3K3G0">
    <property type="expression patterns" value="baseline"/>
</dbReference>